<dbReference type="NCBIfam" id="NF038126">
    <property type="entry name" value="PEP_CTERM_FxDxF"/>
    <property type="match status" value="1"/>
</dbReference>
<feature type="domain" description="Ice-binding protein C-terminal" evidence="2">
    <location>
        <begin position="171"/>
        <end position="195"/>
    </location>
</feature>
<evidence type="ECO:0000313" key="4">
    <source>
        <dbReference type="Proteomes" id="UP000735592"/>
    </source>
</evidence>
<dbReference type="Pfam" id="PF07589">
    <property type="entry name" value="PEP-CTERM"/>
    <property type="match status" value="1"/>
</dbReference>
<proteinExistence type="predicted"/>
<accession>A0ABW9SMS5</accession>
<dbReference type="InterPro" id="IPR013424">
    <property type="entry name" value="Ice-binding_C"/>
</dbReference>
<dbReference type="Proteomes" id="UP000735592">
    <property type="component" value="Unassembled WGS sequence"/>
</dbReference>
<gene>
    <name evidence="3" type="ORF">GM655_10695</name>
</gene>
<organism evidence="3 4">
    <name type="scientific">Pseudoduganella danionis</name>
    <dbReference type="NCBI Taxonomy" id="1890295"/>
    <lineage>
        <taxon>Bacteria</taxon>
        <taxon>Pseudomonadati</taxon>
        <taxon>Pseudomonadota</taxon>
        <taxon>Betaproteobacteria</taxon>
        <taxon>Burkholderiales</taxon>
        <taxon>Oxalobacteraceae</taxon>
        <taxon>Telluria group</taxon>
        <taxon>Pseudoduganella</taxon>
    </lineage>
</organism>
<evidence type="ECO:0000313" key="3">
    <source>
        <dbReference type="EMBL" id="MTW33295.1"/>
    </source>
</evidence>
<dbReference type="RefSeq" id="WP_155434644.1">
    <property type="nucleotide sequence ID" value="NZ_JBHLXK010000004.1"/>
</dbReference>
<protein>
    <submittedName>
        <fullName evidence="3">PEP-CTERM sorting domain-containing protein</fullName>
    </submittedName>
</protein>
<feature type="chain" id="PRO_5045342027" evidence="1">
    <location>
        <begin position="27"/>
        <end position="198"/>
    </location>
</feature>
<keyword evidence="4" id="KW-1185">Reference proteome</keyword>
<comment type="caution">
    <text evidence="3">The sequence shown here is derived from an EMBL/GenBank/DDBJ whole genome shotgun (WGS) entry which is preliminary data.</text>
</comment>
<dbReference type="EMBL" id="WNKW01000002">
    <property type="protein sequence ID" value="MTW33295.1"/>
    <property type="molecule type" value="Genomic_DNA"/>
</dbReference>
<reference evidence="3 4" key="1">
    <citation type="submission" date="2019-11" db="EMBL/GenBank/DDBJ databases">
        <title>Type strains purchased from KCTC, JCM and DSMZ.</title>
        <authorList>
            <person name="Lu H."/>
        </authorList>
    </citation>
    <scope>NUCLEOTIDE SEQUENCE [LARGE SCALE GENOMIC DNA]</scope>
    <source>
        <strain evidence="3 4">DSM 103461</strain>
    </source>
</reference>
<name>A0ABW9SMS5_9BURK</name>
<dbReference type="NCBIfam" id="TIGR02595">
    <property type="entry name" value="PEP_CTERM"/>
    <property type="match status" value="1"/>
</dbReference>
<sequence>MNNVTKQISRLLTSIAFVGAAGNAVADVDQNNAWSNQGEINSQASSLNWQQSVVTGKAGILSSVELWATEAPGTFEFYINRGTGWQDDAHDFSTTLSPAANSLISIDVSAAALNFAVGDHFVIGIKGMGPSNDCCGLGMTTGDTYAPGTLYLDGWAYSNGYDLGFRTNVNAVPEPETYAMLLAGLGLLGYLRRRKQQA</sequence>
<keyword evidence="1" id="KW-0732">Signal</keyword>
<feature type="signal peptide" evidence="1">
    <location>
        <begin position="1"/>
        <end position="26"/>
    </location>
</feature>
<evidence type="ECO:0000256" key="1">
    <source>
        <dbReference type="SAM" id="SignalP"/>
    </source>
</evidence>
<evidence type="ECO:0000259" key="2">
    <source>
        <dbReference type="Pfam" id="PF07589"/>
    </source>
</evidence>